<proteinExistence type="predicted"/>
<dbReference type="Proteomes" id="UP001142489">
    <property type="component" value="Unassembled WGS sequence"/>
</dbReference>
<feature type="coiled-coil region" evidence="1">
    <location>
        <begin position="179"/>
        <end position="293"/>
    </location>
</feature>
<name>A0A9Q0XGM7_9SAUR</name>
<evidence type="ECO:0000259" key="4">
    <source>
        <dbReference type="Pfam" id="PF14662"/>
    </source>
</evidence>
<dbReference type="GO" id="GO:0005640">
    <property type="term" value="C:nuclear outer membrane"/>
    <property type="evidence" value="ECO:0007669"/>
    <property type="project" value="TreeGrafter"/>
</dbReference>
<dbReference type="InterPro" id="IPR028170">
    <property type="entry name" value="KASH5"/>
</dbReference>
<keyword evidence="1" id="KW-0175">Coiled coil</keyword>
<sequence>MFFKVDKQVSLRYLLEKNVSAEYNSDCGQIYLCVMMEDIYQRSSENAVVAQLTAALSTEIPAPWDNSTINSKNIILNTSQCSEEHVLKCTFKACDPEETGEVSVFRIIEYLQEMTGESCEDWRFRSLYKRLDPEERGVTVGFSTFYAVMKDWIADCRHEGQKEEATDLTNSIHDLQQGNKKLVRQNIKLQKTIEAAEELNSKLSEEMFELKGKLRTTQQALEQAKVMTNELEDLKIFSKNLEEENNKLHTQVRQMEKEQQMLSVQVDNLQEENKKLRLEKESTKCKIKELFTKKTKMKFQLSEYEHLLSYKDAALNTKIKQVEDLKVTLDEYRMVIEELKMEVSKHQVHQCQYDQDPDMLSRDSIQSEKACLQAPAQPLCTEIEESQKEFSEGADLPSPLCGMLPPSMIHPVMAGRLSFLTEKQEIGRLGADCPRGLLKRTRSLPHLTLITGAQQMLRDQECNQQQQHLHSEVEERSSEEVALQEQALVLVHNELTPATGKKLNGSFSEILLQRFLDIPLGFLILHIMQKWVFPGVLLACVSLLIIGCLVLPCKQHPVWTEPKGSPWPQLQLLYLQPPPI</sequence>
<gene>
    <name evidence="5" type="ORF">JRQ81_005730</name>
</gene>
<dbReference type="GO" id="GO:0007129">
    <property type="term" value="P:homologous chromosome pairing at meiosis"/>
    <property type="evidence" value="ECO:0007669"/>
    <property type="project" value="TreeGrafter"/>
</dbReference>
<dbReference type="Pfam" id="PF14658">
    <property type="entry name" value="EF-hand_9"/>
    <property type="match status" value="1"/>
</dbReference>
<dbReference type="GO" id="GO:0051653">
    <property type="term" value="P:spindle localization"/>
    <property type="evidence" value="ECO:0007669"/>
    <property type="project" value="TreeGrafter"/>
</dbReference>
<feature type="transmembrane region" description="Helical" evidence="2">
    <location>
        <begin position="531"/>
        <end position="553"/>
    </location>
</feature>
<evidence type="ECO:0000313" key="6">
    <source>
        <dbReference type="Proteomes" id="UP001142489"/>
    </source>
</evidence>
<dbReference type="OrthoDB" id="9943648at2759"/>
<dbReference type="EMBL" id="JAPFRF010000012">
    <property type="protein sequence ID" value="KAJ7313922.1"/>
    <property type="molecule type" value="Genomic_DNA"/>
</dbReference>
<dbReference type="GO" id="GO:0034397">
    <property type="term" value="P:telomere localization"/>
    <property type="evidence" value="ECO:0007669"/>
    <property type="project" value="InterPro"/>
</dbReference>
<dbReference type="GO" id="GO:0070840">
    <property type="term" value="F:dynein complex binding"/>
    <property type="evidence" value="ECO:0007669"/>
    <property type="project" value="TreeGrafter"/>
</dbReference>
<dbReference type="InterPro" id="IPR039508">
    <property type="entry name" value="KASH5_EF-hand-like_dom"/>
</dbReference>
<organism evidence="5 6">
    <name type="scientific">Phrynocephalus forsythii</name>
    <dbReference type="NCBI Taxonomy" id="171643"/>
    <lineage>
        <taxon>Eukaryota</taxon>
        <taxon>Metazoa</taxon>
        <taxon>Chordata</taxon>
        <taxon>Craniata</taxon>
        <taxon>Vertebrata</taxon>
        <taxon>Euteleostomi</taxon>
        <taxon>Lepidosauria</taxon>
        <taxon>Squamata</taxon>
        <taxon>Bifurcata</taxon>
        <taxon>Unidentata</taxon>
        <taxon>Episquamata</taxon>
        <taxon>Toxicofera</taxon>
        <taxon>Iguania</taxon>
        <taxon>Acrodonta</taxon>
        <taxon>Agamidae</taxon>
        <taxon>Agaminae</taxon>
        <taxon>Phrynocephalus</taxon>
    </lineage>
</organism>
<feature type="domain" description="Protein KASH5 EF-hand-like" evidence="3">
    <location>
        <begin position="89"/>
        <end position="153"/>
    </location>
</feature>
<keyword evidence="6" id="KW-1185">Reference proteome</keyword>
<keyword evidence="2" id="KW-0472">Membrane</keyword>
<dbReference type="InterPro" id="IPR028168">
    <property type="entry name" value="KASH5_CC"/>
</dbReference>
<evidence type="ECO:0008006" key="7">
    <source>
        <dbReference type="Google" id="ProtNLM"/>
    </source>
</evidence>
<dbReference type="Pfam" id="PF14662">
    <property type="entry name" value="KASH_CCD"/>
    <property type="match status" value="1"/>
</dbReference>
<dbReference type="GO" id="GO:0000781">
    <property type="term" value="C:chromosome, telomeric region"/>
    <property type="evidence" value="ECO:0007669"/>
    <property type="project" value="TreeGrafter"/>
</dbReference>
<dbReference type="GO" id="GO:0000800">
    <property type="term" value="C:lateral element"/>
    <property type="evidence" value="ECO:0007669"/>
    <property type="project" value="TreeGrafter"/>
</dbReference>
<protein>
    <recommendedName>
        <fullName evidence="7">Protein KASH5</fullName>
    </recommendedName>
</protein>
<evidence type="ECO:0000313" key="5">
    <source>
        <dbReference type="EMBL" id="KAJ7313922.1"/>
    </source>
</evidence>
<dbReference type="PANTHER" id="PTHR47300:SF1">
    <property type="entry name" value="PROTEIN KASH5"/>
    <property type="match status" value="1"/>
</dbReference>
<reference evidence="5" key="1">
    <citation type="journal article" date="2023" name="DNA Res.">
        <title>Chromosome-level genome assembly of Phrynocephalus forsythii using third-generation DNA sequencing and Hi-C analysis.</title>
        <authorList>
            <person name="Qi Y."/>
            <person name="Zhao W."/>
            <person name="Zhao Y."/>
            <person name="Niu C."/>
            <person name="Cao S."/>
            <person name="Zhang Y."/>
        </authorList>
    </citation>
    <scope>NUCLEOTIDE SEQUENCE</scope>
    <source>
        <tissue evidence="5">Muscle</tissue>
    </source>
</reference>
<dbReference type="GO" id="GO:0034993">
    <property type="term" value="C:meiotic nuclear membrane microtubule tethering complex"/>
    <property type="evidence" value="ECO:0007669"/>
    <property type="project" value="InterPro"/>
</dbReference>
<evidence type="ECO:0000256" key="2">
    <source>
        <dbReference type="SAM" id="Phobius"/>
    </source>
</evidence>
<dbReference type="GO" id="GO:0090619">
    <property type="term" value="C:meiotic spindle pole"/>
    <property type="evidence" value="ECO:0007669"/>
    <property type="project" value="TreeGrafter"/>
</dbReference>
<dbReference type="GO" id="GO:0007015">
    <property type="term" value="P:actin filament organization"/>
    <property type="evidence" value="ECO:0007669"/>
    <property type="project" value="TreeGrafter"/>
</dbReference>
<evidence type="ECO:0000256" key="1">
    <source>
        <dbReference type="SAM" id="Coils"/>
    </source>
</evidence>
<feature type="domain" description="KASH5-like coiled-coil" evidence="4">
    <location>
        <begin position="164"/>
        <end position="347"/>
    </location>
</feature>
<accession>A0A9Q0XGM7</accession>
<comment type="caution">
    <text evidence="5">The sequence shown here is derived from an EMBL/GenBank/DDBJ whole genome shotgun (WGS) entry which is preliminary data.</text>
</comment>
<dbReference type="AlphaFoldDB" id="A0A9Q0XGM7"/>
<dbReference type="GO" id="GO:0090220">
    <property type="term" value="P:chromosome localization to nuclear envelope involved in homologous chromosome segregation"/>
    <property type="evidence" value="ECO:0007669"/>
    <property type="project" value="TreeGrafter"/>
</dbReference>
<dbReference type="PANTHER" id="PTHR47300">
    <property type="entry name" value="PROTEIN KASH5"/>
    <property type="match status" value="1"/>
</dbReference>
<dbReference type="GO" id="GO:0051225">
    <property type="term" value="P:spindle assembly"/>
    <property type="evidence" value="ECO:0007669"/>
    <property type="project" value="TreeGrafter"/>
</dbReference>
<keyword evidence="2" id="KW-1133">Transmembrane helix</keyword>
<evidence type="ECO:0000259" key="3">
    <source>
        <dbReference type="Pfam" id="PF14658"/>
    </source>
</evidence>
<keyword evidence="2" id="KW-0812">Transmembrane</keyword>